<dbReference type="RefSeq" id="WP_344253352.1">
    <property type="nucleotide sequence ID" value="NZ_BAAARE010000003.1"/>
</dbReference>
<dbReference type="NCBIfam" id="NF007233">
    <property type="entry name" value="PRK09653.1"/>
    <property type="match status" value="1"/>
</dbReference>
<dbReference type="Pfam" id="PF13500">
    <property type="entry name" value="AAA_26"/>
    <property type="match status" value="1"/>
</dbReference>
<evidence type="ECO:0000256" key="4">
    <source>
        <dbReference type="ARBA" id="ARBA00008756"/>
    </source>
</evidence>
<dbReference type="Gene3D" id="3.40.1390.20">
    <property type="entry name" value="HprK N-terminal domain-like"/>
    <property type="match status" value="1"/>
</dbReference>
<evidence type="ECO:0000256" key="5">
    <source>
        <dbReference type="ARBA" id="ARBA00009786"/>
    </source>
</evidence>
<comment type="catalytic activity">
    <reaction evidence="1 13">
        <text>acetyl-CoA + phosphate = acetyl phosphate + CoA</text>
        <dbReference type="Rhea" id="RHEA:19521"/>
        <dbReference type="ChEBI" id="CHEBI:22191"/>
        <dbReference type="ChEBI" id="CHEBI:43474"/>
        <dbReference type="ChEBI" id="CHEBI:57287"/>
        <dbReference type="ChEBI" id="CHEBI:57288"/>
        <dbReference type="EC" id="2.3.1.8"/>
    </reaction>
</comment>
<dbReference type="EC" id="2.3.1.8" evidence="6 13"/>
<dbReference type="EMBL" id="BAAARE010000003">
    <property type="protein sequence ID" value="GAA2473825.1"/>
    <property type="molecule type" value="Genomic_DNA"/>
</dbReference>
<evidence type="ECO:0000256" key="12">
    <source>
        <dbReference type="ARBA" id="ARBA00049955"/>
    </source>
</evidence>
<evidence type="ECO:0000256" key="9">
    <source>
        <dbReference type="ARBA" id="ARBA00022679"/>
    </source>
</evidence>
<evidence type="ECO:0000256" key="13">
    <source>
        <dbReference type="PIRNR" id="PIRNR006107"/>
    </source>
</evidence>
<evidence type="ECO:0000256" key="2">
    <source>
        <dbReference type="ARBA" id="ARBA00004496"/>
    </source>
</evidence>
<dbReference type="PIRSF" id="PIRSF006107">
    <property type="entry name" value="PhpActrans_proteobac"/>
    <property type="match status" value="1"/>
</dbReference>
<evidence type="ECO:0000256" key="6">
    <source>
        <dbReference type="ARBA" id="ARBA00012707"/>
    </source>
</evidence>
<dbReference type="Gene3D" id="3.40.50.10750">
    <property type="entry name" value="Isocitrate/Isopropylmalate dehydrogenase-like"/>
    <property type="match status" value="1"/>
</dbReference>
<evidence type="ECO:0000256" key="11">
    <source>
        <dbReference type="ARBA" id="ARBA00031108"/>
    </source>
</evidence>
<keyword evidence="8 13" id="KW-0963">Cytoplasm</keyword>
<dbReference type="InterPro" id="IPR004614">
    <property type="entry name" value="P_AcTrfase"/>
</dbReference>
<evidence type="ECO:0000259" key="14">
    <source>
        <dbReference type="Pfam" id="PF01515"/>
    </source>
</evidence>
<keyword evidence="17" id="KW-1185">Reference proteome</keyword>
<dbReference type="InterPro" id="IPR010766">
    <property type="entry name" value="DRTGG"/>
</dbReference>
<dbReference type="NCBIfam" id="NF004167">
    <property type="entry name" value="PRK05632.1"/>
    <property type="match status" value="1"/>
</dbReference>
<dbReference type="InterPro" id="IPR042113">
    <property type="entry name" value="P_AcTrfase_dom1"/>
</dbReference>
<evidence type="ECO:0000256" key="8">
    <source>
        <dbReference type="ARBA" id="ARBA00022490"/>
    </source>
</evidence>
<evidence type="ECO:0000313" key="16">
    <source>
        <dbReference type="EMBL" id="GAA2473825.1"/>
    </source>
</evidence>
<dbReference type="SUPFAM" id="SSF52540">
    <property type="entry name" value="P-loop containing nucleoside triphosphate hydrolases"/>
    <property type="match status" value="1"/>
</dbReference>
<accession>A0ABP5Y808</accession>
<dbReference type="PANTHER" id="PTHR43356:SF3">
    <property type="entry name" value="PHOSPHATE ACETYLTRANSFERASE"/>
    <property type="match status" value="1"/>
</dbReference>
<comment type="caution">
    <text evidence="16">The sequence shown here is derived from an EMBL/GenBank/DDBJ whole genome shotgun (WGS) entry which is preliminary data.</text>
</comment>
<comment type="pathway">
    <text evidence="3 13">Metabolic intermediate biosynthesis; acetyl-CoA biosynthesis; acetyl-CoA from acetate: step 2/2.</text>
</comment>
<sequence length="700" mass="73870">MSRSVYVASPEGLTGKSAVALGLLDALLREVGSVGVYRPLTTLGGTGPDDEVDHIVEMLVSQPGVDQTYDEALGVTYAQAHDDPDEALHLIVERFGALSARFEVVLVLGSDYTDVSTGTELSFNARVAANLGSAVVLVVHGRDRTPEQIRVAADSAIAELRANHAQTVAVVANRVEPDDLEEVRASLESLPFPVTAAMPENALLSAPSFRALADAIGAQLVLGSESWMDRDSLGLVAAMSLPNVLARLGPDVTVIAPSDRTDLIPGLLLAHQSGTFPTLAGIILTGGYPIPETISRLSAGVQQDLPIALTDDGTFRTAERLMQVRGPMTKGSRNKIETARRLFSESVDQAALLAAVDVSASEVRTPLMFEFQLMERARSDRKHIVLPESQDDRILEAADILLRRGVADLTLLGDETKVRARGSALGLDLDAAAVVSPTDPDLVERFAQEYAVVRGHKGMTVERAREVVTDISYFGTMMVHLGLADGMVSGAVNTTAHTIRPALEFVKTAEGVKTVSSVFLMCLADRVLVYGDCAVIPDPTAEQLADIAVSSAQTAQQFGIEPRVAMLSYSTGSSGSGAEVEKVRAATALVAERAPELALAGPIQYDAAIDPTVGRAKMPDSDVAGHATVFVFPDLNTGNNTYKAVQRSAHAVAVGPVLQGLRKPVNDLSRGALVDDIVNTVAITAVQAQGVSAEQQGSTP</sequence>
<dbReference type="Proteomes" id="UP001500730">
    <property type="component" value="Unassembled WGS sequence"/>
</dbReference>
<dbReference type="InterPro" id="IPR002505">
    <property type="entry name" value="PTA_PTB"/>
</dbReference>
<comment type="function">
    <text evidence="12 13">Involved in acetate metabolism.</text>
</comment>
<comment type="similarity">
    <text evidence="5 13">In the N-terminal section; belongs to the CobB/CobQ family.</text>
</comment>
<dbReference type="Gene3D" id="3.40.50.10950">
    <property type="match status" value="1"/>
</dbReference>
<dbReference type="Gene3D" id="3.40.50.300">
    <property type="entry name" value="P-loop containing nucleotide triphosphate hydrolases"/>
    <property type="match status" value="1"/>
</dbReference>
<dbReference type="InterPro" id="IPR028979">
    <property type="entry name" value="Ser_kin/Pase_Hpr-like_N_sf"/>
</dbReference>
<keyword evidence="10 13" id="KW-0012">Acyltransferase</keyword>
<comment type="similarity">
    <text evidence="4 13">In the C-terminal section; belongs to the phosphate acetyltransferase and butyryltransferase family.</text>
</comment>
<evidence type="ECO:0000313" key="17">
    <source>
        <dbReference type="Proteomes" id="UP001500730"/>
    </source>
</evidence>
<evidence type="ECO:0000259" key="15">
    <source>
        <dbReference type="Pfam" id="PF07085"/>
    </source>
</evidence>
<comment type="domain">
    <text evidence="13">The N-terminal region seems to be important for proper quaternary structure. The C-terminal region contains the substrate-binding site.</text>
</comment>
<evidence type="ECO:0000256" key="7">
    <source>
        <dbReference type="ARBA" id="ARBA00021528"/>
    </source>
</evidence>
<dbReference type="PANTHER" id="PTHR43356">
    <property type="entry name" value="PHOSPHATE ACETYLTRANSFERASE"/>
    <property type="match status" value="1"/>
</dbReference>
<dbReference type="NCBIfam" id="TIGR00651">
    <property type="entry name" value="pta"/>
    <property type="match status" value="1"/>
</dbReference>
<dbReference type="Pfam" id="PF07085">
    <property type="entry name" value="DRTGG"/>
    <property type="match status" value="1"/>
</dbReference>
<organism evidence="16 17">
    <name type="scientific">Terrabacter carboxydivorans</name>
    <dbReference type="NCBI Taxonomy" id="619730"/>
    <lineage>
        <taxon>Bacteria</taxon>
        <taxon>Bacillati</taxon>
        <taxon>Actinomycetota</taxon>
        <taxon>Actinomycetes</taxon>
        <taxon>Micrococcales</taxon>
        <taxon>Intrasporangiaceae</taxon>
        <taxon>Terrabacter</taxon>
    </lineage>
</organism>
<dbReference type="InterPro" id="IPR050500">
    <property type="entry name" value="Phos_Acetyltrans/Butyryltrans"/>
</dbReference>
<feature type="domain" description="Phosphate acetyl/butaryl transferase" evidence="14">
    <location>
        <begin position="369"/>
        <end position="685"/>
    </location>
</feature>
<dbReference type="InterPro" id="IPR042112">
    <property type="entry name" value="P_AcTrfase_dom2"/>
</dbReference>
<name>A0ABP5Y808_9MICO</name>
<evidence type="ECO:0000256" key="3">
    <source>
        <dbReference type="ARBA" id="ARBA00004989"/>
    </source>
</evidence>
<protein>
    <recommendedName>
        <fullName evidence="7 13">Phosphate acetyltransferase</fullName>
        <ecNumber evidence="6 13">2.3.1.8</ecNumber>
    </recommendedName>
    <alternativeName>
        <fullName evidence="11 13">Phosphotransacetylase</fullName>
    </alternativeName>
</protein>
<reference evidence="17" key="1">
    <citation type="journal article" date="2019" name="Int. J. Syst. Evol. Microbiol.">
        <title>The Global Catalogue of Microorganisms (GCM) 10K type strain sequencing project: providing services to taxonomists for standard genome sequencing and annotation.</title>
        <authorList>
            <consortium name="The Broad Institute Genomics Platform"/>
            <consortium name="The Broad Institute Genome Sequencing Center for Infectious Disease"/>
            <person name="Wu L."/>
            <person name="Ma J."/>
        </authorList>
    </citation>
    <scope>NUCLEOTIDE SEQUENCE [LARGE SCALE GENOMIC DNA]</scope>
    <source>
        <strain evidence="17">JCM 16259</strain>
    </source>
</reference>
<proteinExistence type="inferred from homology"/>
<gene>
    <name evidence="16" type="primary">pta</name>
    <name evidence="16" type="ORF">GCM10009858_08980</name>
</gene>
<dbReference type="SUPFAM" id="SSF75138">
    <property type="entry name" value="HprK N-terminal domain-like"/>
    <property type="match status" value="1"/>
</dbReference>
<evidence type="ECO:0000256" key="10">
    <source>
        <dbReference type="ARBA" id="ARBA00023315"/>
    </source>
</evidence>
<dbReference type="InterPro" id="IPR016475">
    <property type="entry name" value="P-Actrans_bac"/>
</dbReference>
<comment type="subcellular location">
    <subcellularLocation>
        <location evidence="2 13">Cytoplasm</location>
    </subcellularLocation>
</comment>
<dbReference type="InterPro" id="IPR027417">
    <property type="entry name" value="P-loop_NTPase"/>
</dbReference>
<dbReference type="Pfam" id="PF01515">
    <property type="entry name" value="PTA_PTB"/>
    <property type="match status" value="1"/>
</dbReference>
<dbReference type="SUPFAM" id="SSF53659">
    <property type="entry name" value="Isocitrate/Isopropylmalate dehydrogenase-like"/>
    <property type="match status" value="1"/>
</dbReference>
<feature type="domain" description="DRTGG" evidence="15">
    <location>
        <begin position="212"/>
        <end position="323"/>
    </location>
</feature>
<keyword evidence="9 13" id="KW-0808">Transferase</keyword>
<evidence type="ECO:0000256" key="1">
    <source>
        <dbReference type="ARBA" id="ARBA00000705"/>
    </source>
</evidence>
<dbReference type="CDD" id="cd03109">
    <property type="entry name" value="DTBS"/>
    <property type="match status" value="1"/>
</dbReference>